<dbReference type="Gene3D" id="3.40.50.300">
    <property type="entry name" value="P-loop containing nucleotide triphosphate hydrolases"/>
    <property type="match status" value="1"/>
</dbReference>
<accession>A0ABY9HA76</accession>
<evidence type="ECO:0000313" key="5">
    <source>
        <dbReference type="Proteomes" id="UP001237011"/>
    </source>
</evidence>
<dbReference type="Pfam" id="PF07724">
    <property type="entry name" value="AAA_2"/>
    <property type="match status" value="1"/>
</dbReference>
<dbReference type="InterPro" id="IPR003593">
    <property type="entry name" value="AAA+_ATPase"/>
</dbReference>
<reference evidence="4" key="1">
    <citation type="submission" date="2023-08" db="EMBL/GenBank/DDBJ databases">
        <title>Complete genome sequence of Mycoplasma seminis 2200.</title>
        <authorList>
            <person name="Spergser J."/>
        </authorList>
    </citation>
    <scope>NUCLEOTIDE SEQUENCE [LARGE SCALE GENOMIC DNA]</scope>
    <source>
        <strain evidence="4">2200</strain>
    </source>
</reference>
<dbReference type="CDD" id="cd19499">
    <property type="entry name" value="RecA-like_ClpB_Hsp104-like"/>
    <property type="match status" value="1"/>
</dbReference>
<evidence type="ECO:0000259" key="3">
    <source>
        <dbReference type="SMART" id="SM00382"/>
    </source>
</evidence>
<dbReference type="PANTHER" id="PTHR11638:SF18">
    <property type="entry name" value="HEAT SHOCK PROTEIN 104"/>
    <property type="match status" value="1"/>
</dbReference>
<dbReference type="InterPro" id="IPR003959">
    <property type="entry name" value="ATPase_AAA_core"/>
</dbReference>
<dbReference type="EMBL" id="CP132191">
    <property type="protein sequence ID" value="WLP85228.1"/>
    <property type="molecule type" value="Genomic_DNA"/>
</dbReference>
<dbReference type="SMART" id="SM00382">
    <property type="entry name" value="AAA"/>
    <property type="match status" value="1"/>
</dbReference>
<organism evidence="4 5">
    <name type="scientific">Mycoplasma seminis</name>
    <dbReference type="NCBI Taxonomy" id="512749"/>
    <lineage>
        <taxon>Bacteria</taxon>
        <taxon>Bacillati</taxon>
        <taxon>Mycoplasmatota</taxon>
        <taxon>Mollicutes</taxon>
        <taxon>Mycoplasmataceae</taxon>
        <taxon>Mycoplasma</taxon>
    </lineage>
</organism>
<gene>
    <name evidence="4" type="ORF">Q8852_02810</name>
</gene>
<dbReference type="PRINTS" id="PR00300">
    <property type="entry name" value="CLPPROTEASEA"/>
</dbReference>
<dbReference type="InterPro" id="IPR050130">
    <property type="entry name" value="ClpA_ClpB"/>
</dbReference>
<protein>
    <submittedName>
        <fullName evidence="4">AAA family ATPase</fullName>
    </submittedName>
</protein>
<sequence>MSVHNSFIKQLQNKVGIKNIFIIKGNSSDIYSPECIEVNLPQYANKGNVLLNVNELLTAYLFNKGIEKISFFSPSFDNIYFDENEGILKKEVKSLETEENNLNPFDDIQEFQISQPNDINSYINSVVDELKLSSQSSNQKAYVIDLCDFIINDKNQGLIVENIGNLINAFTTYYQSNVGVEIRKNLSLYLVIKNEQLFSSLYFDNNSSIQTIVVQNPNYDERKRFINKLETILCVDKTNWDQDLEKIVAITDGLQFKQIMQICKMSQFHPEISDFKSLFRLWAFDQNESEWEKISIERINDCNNFLSSKVMGQEYAVEKVAQSIQRSFLGMQGVLQDSDNSKKPKGILFFAGPTGVGKTELVKALSEFIFNDKNRIIRFDMSEFNHEHSDQRLIGAPPGYVGYEKGGELTNQVLAKPFSILLFDEIEKAHPKIMDKFLQILEDGRLTSAKGELVDFSETFIIFTSNIGSSSLPEGNNPDIIRMHFIKSVMNHFTNELKRPEILNRIGLKNVIPFNLISDRSVQNRILDSKLSNFITFIKKSKNIDIRVSEEAKESIYQTVIKRSDKKLGGRGLIAELESVFVDSLSQYLISIYSEIIRIQKEDSKALIIINVNYDANNNKIAYSVLHL</sequence>
<evidence type="ECO:0000256" key="2">
    <source>
        <dbReference type="ARBA" id="ARBA00022840"/>
    </source>
</evidence>
<dbReference type="InterPro" id="IPR001270">
    <property type="entry name" value="ClpA/B"/>
</dbReference>
<keyword evidence="5" id="KW-1185">Reference proteome</keyword>
<dbReference type="Proteomes" id="UP001237011">
    <property type="component" value="Chromosome"/>
</dbReference>
<dbReference type="InterPro" id="IPR027417">
    <property type="entry name" value="P-loop_NTPase"/>
</dbReference>
<dbReference type="PANTHER" id="PTHR11638">
    <property type="entry name" value="ATP-DEPENDENT CLP PROTEASE"/>
    <property type="match status" value="1"/>
</dbReference>
<evidence type="ECO:0000256" key="1">
    <source>
        <dbReference type="ARBA" id="ARBA00022741"/>
    </source>
</evidence>
<name>A0ABY9HA76_9MOLU</name>
<feature type="domain" description="AAA+ ATPase" evidence="3">
    <location>
        <begin position="344"/>
        <end position="496"/>
    </location>
</feature>
<proteinExistence type="predicted"/>
<keyword evidence="1" id="KW-0547">Nucleotide-binding</keyword>
<dbReference type="SUPFAM" id="SSF52540">
    <property type="entry name" value="P-loop containing nucleoside triphosphate hydrolases"/>
    <property type="match status" value="1"/>
</dbReference>
<dbReference type="RefSeq" id="WP_305937665.1">
    <property type="nucleotide sequence ID" value="NZ_CP132191.1"/>
</dbReference>
<evidence type="ECO:0000313" key="4">
    <source>
        <dbReference type="EMBL" id="WLP85228.1"/>
    </source>
</evidence>
<keyword evidence="2" id="KW-0067">ATP-binding</keyword>